<sequence length="71" mass="7864">MPLPNPDRPARASACIIHLPSLHSHIALPPNPSLDPSKRCFPHRAWRGHRLEKFLFFANATNAMGSACNPI</sequence>
<protein>
    <submittedName>
        <fullName evidence="1">Uncharacterized protein</fullName>
    </submittedName>
</protein>
<accession>A0A0A9HRI8</accession>
<organism evidence="1">
    <name type="scientific">Arundo donax</name>
    <name type="common">Giant reed</name>
    <name type="synonym">Donax arundinaceus</name>
    <dbReference type="NCBI Taxonomy" id="35708"/>
    <lineage>
        <taxon>Eukaryota</taxon>
        <taxon>Viridiplantae</taxon>
        <taxon>Streptophyta</taxon>
        <taxon>Embryophyta</taxon>
        <taxon>Tracheophyta</taxon>
        <taxon>Spermatophyta</taxon>
        <taxon>Magnoliopsida</taxon>
        <taxon>Liliopsida</taxon>
        <taxon>Poales</taxon>
        <taxon>Poaceae</taxon>
        <taxon>PACMAD clade</taxon>
        <taxon>Arundinoideae</taxon>
        <taxon>Arundineae</taxon>
        <taxon>Arundo</taxon>
    </lineage>
</organism>
<dbReference type="AlphaFoldDB" id="A0A0A9HRI8"/>
<name>A0A0A9HRI8_ARUDO</name>
<reference evidence="1" key="1">
    <citation type="submission" date="2014-09" db="EMBL/GenBank/DDBJ databases">
        <authorList>
            <person name="Magalhaes I.L.F."/>
            <person name="Oliveira U."/>
            <person name="Santos F.R."/>
            <person name="Vidigal T.H.D.A."/>
            <person name="Brescovit A.D."/>
            <person name="Santos A.J."/>
        </authorList>
    </citation>
    <scope>NUCLEOTIDE SEQUENCE</scope>
    <source>
        <tissue evidence="1">Shoot tissue taken approximately 20 cm above the soil surface</tissue>
    </source>
</reference>
<proteinExistence type="predicted"/>
<dbReference type="EMBL" id="GBRH01162378">
    <property type="protein sequence ID" value="JAE35518.1"/>
    <property type="molecule type" value="Transcribed_RNA"/>
</dbReference>
<evidence type="ECO:0000313" key="1">
    <source>
        <dbReference type="EMBL" id="JAE35518.1"/>
    </source>
</evidence>
<reference evidence="1" key="2">
    <citation type="journal article" date="2015" name="Data Brief">
        <title>Shoot transcriptome of the giant reed, Arundo donax.</title>
        <authorList>
            <person name="Barrero R.A."/>
            <person name="Guerrero F.D."/>
            <person name="Moolhuijzen P."/>
            <person name="Goolsby J.A."/>
            <person name="Tidwell J."/>
            <person name="Bellgard S.E."/>
            <person name="Bellgard M.I."/>
        </authorList>
    </citation>
    <scope>NUCLEOTIDE SEQUENCE</scope>
    <source>
        <tissue evidence="1">Shoot tissue taken approximately 20 cm above the soil surface</tissue>
    </source>
</reference>